<dbReference type="CDD" id="cd12843">
    <property type="entry name" value="Bvu_2165_C_like"/>
    <property type="match status" value="1"/>
</dbReference>
<dbReference type="EMBL" id="JAENRR010000009">
    <property type="protein sequence ID" value="MBK3516889.1"/>
    <property type="molecule type" value="Genomic_DNA"/>
</dbReference>
<dbReference type="Proteomes" id="UP000605676">
    <property type="component" value="Unassembled WGS sequence"/>
</dbReference>
<dbReference type="InterPro" id="IPR049893">
    <property type="entry name" value="Bvu_2165-like_IHF-HU-DNA_bdg"/>
</dbReference>
<evidence type="ECO:0000259" key="2">
    <source>
        <dbReference type="Pfam" id="PF14848"/>
    </source>
</evidence>
<name>A0ABS1HI60_9BACT</name>
<accession>A0ABS1HI60</accession>
<protein>
    <submittedName>
        <fullName evidence="3">DUF4469 domain-containing protein</fullName>
    </submittedName>
</protein>
<evidence type="ECO:0000313" key="3">
    <source>
        <dbReference type="EMBL" id="MBK3516889.1"/>
    </source>
</evidence>
<evidence type="ECO:0000259" key="1">
    <source>
        <dbReference type="Pfam" id="PF14734"/>
    </source>
</evidence>
<keyword evidence="4" id="KW-1185">Reference proteome</keyword>
<reference evidence="3 4" key="1">
    <citation type="submission" date="2021-01" db="EMBL/GenBank/DDBJ databases">
        <title>Carboxyliciviraga sp.nov., isolated from coastal sediments.</title>
        <authorList>
            <person name="Lu D."/>
            <person name="Zhang T."/>
        </authorList>
    </citation>
    <scope>NUCLEOTIDE SEQUENCE [LARGE SCALE GENOMIC DNA]</scope>
    <source>
        <strain evidence="3 4">N1Y132</strain>
    </source>
</reference>
<dbReference type="RefSeq" id="WP_200464112.1">
    <property type="nucleotide sequence ID" value="NZ_JAENRR010000009.1"/>
</dbReference>
<evidence type="ECO:0000313" key="4">
    <source>
        <dbReference type="Proteomes" id="UP000605676"/>
    </source>
</evidence>
<feature type="domain" description="DUF4469" evidence="1">
    <location>
        <begin position="132"/>
        <end position="226"/>
    </location>
</feature>
<dbReference type="Pfam" id="PF14734">
    <property type="entry name" value="DUF4469"/>
    <property type="match status" value="1"/>
</dbReference>
<comment type="caution">
    <text evidence="3">The sequence shown here is derived from an EMBL/GenBank/DDBJ whole genome shotgun (WGS) entry which is preliminary data.</text>
</comment>
<sequence>MRKLNLWLYDNHLTEDPNDYFGKVKPNGTITNRGIAQQIREEGSEFGEETIYNLLTLGDKMKARFLAEGYTLNTPLCYGHIGVSGVFEGSSAKYENGKHKISASFTQGSELRKNLENVTIDVLGVAPTGPVIGQVHDSLSGKNNSTITPNNVIKISGNKIKIDGDLPEVGLFLINAADGTKTKVEQLIENEPKQVIAMVPKLTAGEYELEIVTQHTSGGKLLKETRDTRFEHLLLVE</sequence>
<dbReference type="Gene3D" id="2.70.50.70">
    <property type="match status" value="1"/>
</dbReference>
<proteinExistence type="predicted"/>
<feature type="domain" description="Bvu-2165-like IHF-HU-like DNA-binding" evidence="2">
    <location>
        <begin position="4"/>
        <end position="124"/>
    </location>
</feature>
<dbReference type="Pfam" id="PF14848">
    <property type="entry name" value="HU-DNA_bdg"/>
    <property type="match status" value="1"/>
</dbReference>
<dbReference type="InterPro" id="IPR027824">
    <property type="entry name" value="DUF4469"/>
</dbReference>
<organism evidence="3 4">
    <name type="scientific">Carboxylicivirga marina</name>
    <dbReference type="NCBI Taxonomy" id="2800988"/>
    <lineage>
        <taxon>Bacteria</taxon>
        <taxon>Pseudomonadati</taxon>
        <taxon>Bacteroidota</taxon>
        <taxon>Bacteroidia</taxon>
        <taxon>Marinilabiliales</taxon>
        <taxon>Marinilabiliaceae</taxon>
        <taxon>Carboxylicivirga</taxon>
    </lineage>
</organism>
<gene>
    <name evidence="3" type="ORF">JIV24_06015</name>
</gene>
<dbReference type="CDD" id="cd13833">
    <property type="entry name" value="HU_IHF_like"/>
    <property type="match status" value="1"/>
</dbReference>